<dbReference type="InterPro" id="IPR001245">
    <property type="entry name" value="Ser-Thr/Tyr_kinase_cat_dom"/>
</dbReference>
<dbReference type="InterPro" id="IPR008266">
    <property type="entry name" value="Tyr_kinase_AS"/>
</dbReference>
<keyword evidence="9" id="KW-0449">Lipoprotein</keyword>
<dbReference type="InterPro" id="IPR001452">
    <property type="entry name" value="SH3_domain"/>
</dbReference>
<evidence type="ECO:0000256" key="5">
    <source>
        <dbReference type="ARBA" id="ARBA00022777"/>
    </source>
</evidence>
<organism evidence="18 19">
    <name type="scientific">Megalops atlanticus</name>
    <name type="common">Tarpon</name>
    <name type="synonym">Clupea gigantea</name>
    <dbReference type="NCBI Taxonomy" id="7932"/>
    <lineage>
        <taxon>Eukaryota</taxon>
        <taxon>Metazoa</taxon>
        <taxon>Chordata</taxon>
        <taxon>Craniata</taxon>
        <taxon>Vertebrata</taxon>
        <taxon>Euteleostomi</taxon>
        <taxon>Actinopterygii</taxon>
        <taxon>Neopterygii</taxon>
        <taxon>Teleostei</taxon>
        <taxon>Elopiformes</taxon>
        <taxon>Megalopidae</taxon>
        <taxon>Megalops</taxon>
    </lineage>
</organism>
<evidence type="ECO:0000313" key="18">
    <source>
        <dbReference type="EMBL" id="KAG7465874.1"/>
    </source>
</evidence>
<evidence type="ECO:0000256" key="3">
    <source>
        <dbReference type="ARBA" id="ARBA00022707"/>
    </source>
</evidence>
<evidence type="ECO:0000256" key="2">
    <source>
        <dbReference type="ARBA" id="ARBA00022679"/>
    </source>
</evidence>
<dbReference type="Gene3D" id="2.30.30.40">
    <property type="entry name" value="SH3 Domains"/>
    <property type="match status" value="1"/>
</dbReference>
<dbReference type="InterPro" id="IPR050198">
    <property type="entry name" value="Non-receptor_tyrosine_kinases"/>
</dbReference>
<evidence type="ECO:0000256" key="6">
    <source>
        <dbReference type="ARBA" id="ARBA00022840"/>
    </source>
</evidence>
<feature type="domain" description="SH2" evidence="15">
    <location>
        <begin position="96"/>
        <end position="187"/>
    </location>
</feature>
<dbReference type="InterPro" id="IPR017441">
    <property type="entry name" value="Protein_kinase_ATP_BS"/>
</dbReference>
<evidence type="ECO:0000256" key="13">
    <source>
        <dbReference type="PROSITE-ProRule" id="PRU10141"/>
    </source>
</evidence>
<proteinExistence type="inferred from homology"/>
<dbReference type="SUPFAM" id="SSF50044">
    <property type="entry name" value="SH3-domain"/>
    <property type="match status" value="1"/>
</dbReference>
<comment type="similarity">
    <text evidence="14">Belongs to the protein kinase superfamily. Tyr protein kinase family.</text>
</comment>
<sequence>MGNTACCEKTLNVLCPTKREDPKNAFTALYSYLPRTVKDLKLQRGDLLEVLEETEHWLYVRKRTLGTDRNNRNTEERGYVPRQFVKPTYSPEAKPWYFDSISKRMEAKRCLLRSENGDGAFLVWRSEVNQHYYLSIRHGEFARHYKILEAEESFYLVSRKKFQTLAELVKSYAKDADGLCVKLEKPCVKLELPSLPTLSYEDPWEVKRSSLQKVERLGSGEFGEVWQGLWNGTTEVAIKEFKVMNSDILNEIAIMKKLNHKRLLKLYAVCTNKEPFCIITELMKNGSLNRFLRNHKQAKDIEFSLLMDFAIQITEGMAYLETNGIVHRDLRADNILLTDMQSCKIADFGLAQNTFSGEQKSDMGEKIPVKWMAPEIFKGEKYTTKCDIWSFGILLSEIMTYGEEPYSGKDKASCITAILRGYRMPKPADCPQSVYDIMLLCWKSDPLERPTFPNLQEQLLALVQEPEVDDNDGAPAT</sequence>
<dbReference type="PRINTS" id="PR00109">
    <property type="entry name" value="TYRKINASE"/>
</dbReference>
<dbReference type="Pfam" id="PF00018">
    <property type="entry name" value="SH3_1"/>
    <property type="match status" value="1"/>
</dbReference>
<dbReference type="Proteomes" id="UP001046870">
    <property type="component" value="Chromosome 13"/>
</dbReference>
<dbReference type="PROSITE" id="PS50001">
    <property type="entry name" value="SH2"/>
    <property type="match status" value="1"/>
</dbReference>
<evidence type="ECO:0000256" key="7">
    <source>
        <dbReference type="ARBA" id="ARBA00022999"/>
    </source>
</evidence>
<keyword evidence="7 11" id="KW-0727">SH2 domain</keyword>
<dbReference type="InterPro" id="IPR036860">
    <property type="entry name" value="SH2_dom_sf"/>
</dbReference>
<dbReference type="GO" id="GO:0004715">
    <property type="term" value="F:non-membrane spanning protein tyrosine kinase activity"/>
    <property type="evidence" value="ECO:0007669"/>
    <property type="project" value="UniProtKB-EC"/>
</dbReference>
<dbReference type="Pfam" id="PF07714">
    <property type="entry name" value="PK_Tyr_Ser-Thr"/>
    <property type="match status" value="1"/>
</dbReference>
<dbReference type="PROSITE" id="PS50011">
    <property type="entry name" value="PROTEIN_KINASE_DOM"/>
    <property type="match status" value="1"/>
</dbReference>
<dbReference type="SMART" id="SM00219">
    <property type="entry name" value="TyrKc"/>
    <property type="match status" value="1"/>
</dbReference>
<evidence type="ECO:0000259" key="16">
    <source>
        <dbReference type="PROSITE" id="PS50002"/>
    </source>
</evidence>
<keyword evidence="5 14" id="KW-0418">Kinase</keyword>
<evidence type="ECO:0000256" key="8">
    <source>
        <dbReference type="ARBA" id="ARBA00023137"/>
    </source>
</evidence>
<evidence type="ECO:0000256" key="14">
    <source>
        <dbReference type="RuleBase" id="RU362096"/>
    </source>
</evidence>
<keyword evidence="4 13" id="KW-0547">Nucleotide-binding</keyword>
<dbReference type="InterPro" id="IPR011009">
    <property type="entry name" value="Kinase-like_dom_sf"/>
</dbReference>
<dbReference type="GO" id="GO:0005524">
    <property type="term" value="F:ATP binding"/>
    <property type="evidence" value="ECO:0007669"/>
    <property type="project" value="UniProtKB-UniRule"/>
</dbReference>
<dbReference type="PROSITE" id="PS00109">
    <property type="entry name" value="PROTEIN_KINASE_TYR"/>
    <property type="match status" value="1"/>
</dbReference>
<feature type="domain" description="SH3" evidence="16">
    <location>
        <begin position="21"/>
        <end position="90"/>
    </location>
</feature>
<comment type="catalytic activity">
    <reaction evidence="10 14">
        <text>L-tyrosyl-[protein] + ATP = O-phospho-L-tyrosyl-[protein] + ADP + H(+)</text>
        <dbReference type="Rhea" id="RHEA:10596"/>
        <dbReference type="Rhea" id="RHEA-COMP:10136"/>
        <dbReference type="Rhea" id="RHEA-COMP:20101"/>
        <dbReference type="ChEBI" id="CHEBI:15378"/>
        <dbReference type="ChEBI" id="CHEBI:30616"/>
        <dbReference type="ChEBI" id="CHEBI:46858"/>
        <dbReference type="ChEBI" id="CHEBI:61978"/>
        <dbReference type="ChEBI" id="CHEBI:456216"/>
        <dbReference type="EC" id="2.7.10.2"/>
    </reaction>
</comment>
<dbReference type="Gene3D" id="1.10.510.10">
    <property type="entry name" value="Transferase(Phosphotransferase) domain 1"/>
    <property type="match status" value="1"/>
</dbReference>
<evidence type="ECO:0000256" key="11">
    <source>
        <dbReference type="PROSITE-ProRule" id="PRU00191"/>
    </source>
</evidence>
<keyword evidence="2 14" id="KW-0808">Transferase</keyword>
<evidence type="ECO:0000256" key="1">
    <source>
        <dbReference type="ARBA" id="ARBA00022443"/>
    </source>
</evidence>
<dbReference type="FunFam" id="3.30.200.20:FF:000053">
    <property type="entry name" value="Tyrosine-protein kinase"/>
    <property type="match status" value="1"/>
</dbReference>
<dbReference type="PROSITE" id="PS50002">
    <property type="entry name" value="SH3"/>
    <property type="match status" value="1"/>
</dbReference>
<evidence type="ECO:0000313" key="19">
    <source>
        <dbReference type="Proteomes" id="UP001046870"/>
    </source>
</evidence>
<feature type="binding site" evidence="13">
    <location>
        <position position="239"/>
    </location>
    <ligand>
        <name>ATP</name>
        <dbReference type="ChEBI" id="CHEBI:30616"/>
    </ligand>
</feature>
<dbReference type="InterPro" id="IPR000719">
    <property type="entry name" value="Prot_kinase_dom"/>
</dbReference>
<evidence type="ECO:0000256" key="12">
    <source>
        <dbReference type="PROSITE-ProRule" id="PRU00192"/>
    </source>
</evidence>
<dbReference type="SUPFAM" id="SSF55550">
    <property type="entry name" value="SH2 domain"/>
    <property type="match status" value="1"/>
</dbReference>
<accession>A0A9D3PSE3</accession>
<keyword evidence="6 13" id="KW-0067">ATP-binding</keyword>
<dbReference type="PROSITE" id="PS00107">
    <property type="entry name" value="PROTEIN_KINASE_ATP"/>
    <property type="match status" value="1"/>
</dbReference>
<dbReference type="InterPro" id="IPR020635">
    <property type="entry name" value="Tyr_kinase_cat_dom"/>
</dbReference>
<dbReference type="InterPro" id="IPR000980">
    <property type="entry name" value="SH2"/>
</dbReference>
<keyword evidence="1 12" id="KW-0728">SH3 domain</keyword>
<dbReference type="PANTHER" id="PTHR24418">
    <property type="entry name" value="TYROSINE-PROTEIN KINASE"/>
    <property type="match status" value="1"/>
</dbReference>
<dbReference type="OrthoDB" id="4062651at2759"/>
<keyword evidence="8 14" id="KW-0829">Tyrosine-protein kinase</keyword>
<reference evidence="18" key="1">
    <citation type="submission" date="2021-01" db="EMBL/GenBank/DDBJ databases">
        <authorList>
            <person name="Zahm M."/>
            <person name="Roques C."/>
            <person name="Cabau C."/>
            <person name="Klopp C."/>
            <person name="Donnadieu C."/>
            <person name="Jouanno E."/>
            <person name="Lampietro C."/>
            <person name="Louis A."/>
            <person name="Herpin A."/>
            <person name="Echchiki A."/>
            <person name="Berthelot C."/>
            <person name="Parey E."/>
            <person name="Roest-Crollius H."/>
            <person name="Braasch I."/>
            <person name="Postlethwait J."/>
            <person name="Bobe J."/>
            <person name="Montfort J."/>
            <person name="Bouchez O."/>
            <person name="Begum T."/>
            <person name="Mejri S."/>
            <person name="Adams A."/>
            <person name="Chen W.-J."/>
            <person name="Guiguen Y."/>
        </authorList>
    </citation>
    <scope>NUCLEOTIDE SEQUENCE</scope>
    <source>
        <strain evidence="18">YG-15Mar2019-1</strain>
        <tissue evidence="18">Brain</tissue>
    </source>
</reference>
<evidence type="ECO:0000256" key="9">
    <source>
        <dbReference type="ARBA" id="ARBA00023288"/>
    </source>
</evidence>
<evidence type="ECO:0000256" key="4">
    <source>
        <dbReference type="ARBA" id="ARBA00022741"/>
    </source>
</evidence>
<keyword evidence="3" id="KW-0519">Myristate</keyword>
<dbReference type="FunFam" id="1.10.510.10:FF:000554">
    <property type="entry name" value="Predicted protein"/>
    <property type="match status" value="1"/>
</dbReference>
<dbReference type="SMART" id="SM00252">
    <property type="entry name" value="SH2"/>
    <property type="match status" value="1"/>
</dbReference>
<evidence type="ECO:0000259" key="15">
    <source>
        <dbReference type="PROSITE" id="PS50001"/>
    </source>
</evidence>
<comment type="caution">
    <text evidence="18">The sequence shown here is derived from an EMBL/GenBank/DDBJ whole genome shotgun (WGS) entry which is preliminary data.</text>
</comment>
<feature type="domain" description="Protein kinase" evidence="17">
    <location>
        <begin position="211"/>
        <end position="460"/>
    </location>
</feature>
<dbReference type="SUPFAM" id="SSF56112">
    <property type="entry name" value="Protein kinase-like (PK-like)"/>
    <property type="match status" value="1"/>
</dbReference>
<gene>
    <name evidence="18" type="ORF">MATL_G00158450</name>
</gene>
<evidence type="ECO:0000256" key="10">
    <source>
        <dbReference type="ARBA" id="ARBA00051245"/>
    </source>
</evidence>
<dbReference type="SMART" id="SM00326">
    <property type="entry name" value="SH3"/>
    <property type="match status" value="1"/>
</dbReference>
<evidence type="ECO:0000259" key="17">
    <source>
        <dbReference type="PROSITE" id="PS50011"/>
    </source>
</evidence>
<protein>
    <recommendedName>
        <fullName evidence="14">Tyrosine-protein kinase</fullName>
        <ecNumber evidence="14">2.7.10.2</ecNumber>
    </recommendedName>
</protein>
<dbReference type="InterPro" id="IPR036028">
    <property type="entry name" value="SH3-like_dom_sf"/>
</dbReference>
<dbReference type="Pfam" id="PF00017">
    <property type="entry name" value="SH2"/>
    <property type="match status" value="1"/>
</dbReference>
<keyword evidence="19" id="KW-1185">Reference proteome</keyword>
<dbReference type="EC" id="2.7.10.2" evidence="14"/>
<name>A0A9D3PSE3_MEGAT</name>
<dbReference type="EMBL" id="JAFDVH010000013">
    <property type="protein sequence ID" value="KAG7465874.1"/>
    <property type="molecule type" value="Genomic_DNA"/>
</dbReference>
<dbReference type="Gene3D" id="3.30.505.10">
    <property type="entry name" value="SH2 domain"/>
    <property type="match status" value="1"/>
</dbReference>
<dbReference type="AlphaFoldDB" id="A0A9D3PSE3"/>